<keyword evidence="2" id="KW-0808">Transferase</keyword>
<dbReference type="Proteomes" id="UP001556118">
    <property type="component" value="Unassembled WGS sequence"/>
</dbReference>
<dbReference type="EMBL" id="JBFNXR010000050">
    <property type="protein sequence ID" value="MEW9856113.1"/>
    <property type="molecule type" value="Genomic_DNA"/>
</dbReference>
<dbReference type="InterPro" id="IPR028098">
    <property type="entry name" value="Glyco_trans_4-like_N"/>
</dbReference>
<keyword evidence="3" id="KW-1185">Reference proteome</keyword>
<name>A0ABV3RDD4_9SPHN</name>
<dbReference type="Pfam" id="PF13439">
    <property type="entry name" value="Glyco_transf_4"/>
    <property type="match status" value="1"/>
</dbReference>
<dbReference type="EC" id="2.4.-.-" evidence="2"/>
<dbReference type="Gene3D" id="3.40.50.2000">
    <property type="entry name" value="Glycogen Phosphorylase B"/>
    <property type="match status" value="2"/>
</dbReference>
<proteinExistence type="predicted"/>
<keyword evidence="2" id="KW-0328">Glycosyltransferase</keyword>
<reference evidence="2 3" key="1">
    <citation type="submission" date="2024-06" db="EMBL/GenBank/DDBJ databases">
        <title>Novosphingobium rhizovicinus M1R2S20.</title>
        <authorList>
            <person name="Sun J.-Q."/>
        </authorList>
    </citation>
    <scope>NUCLEOTIDE SEQUENCE [LARGE SCALE GENOMIC DNA]</scope>
    <source>
        <strain evidence="2 3">M1R2S20</strain>
    </source>
</reference>
<accession>A0ABV3RDD4</accession>
<dbReference type="InterPro" id="IPR050194">
    <property type="entry name" value="Glycosyltransferase_grp1"/>
</dbReference>
<organism evidence="2 3">
    <name type="scientific">Novosphingobium rhizovicinum</name>
    <dbReference type="NCBI Taxonomy" id="3228928"/>
    <lineage>
        <taxon>Bacteria</taxon>
        <taxon>Pseudomonadati</taxon>
        <taxon>Pseudomonadota</taxon>
        <taxon>Alphaproteobacteria</taxon>
        <taxon>Sphingomonadales</taxon>
        <taxon>Sphingomonadaceae</taxon>
        <taxon>Novosphingobium</taxon>
    </lineage>
</organism>
<comment type="caution">
    <text evidence="2">The sequence shown here is derived from an EMBL/GenBank/DDBJ whole genome shotgun (WGS) entry which is preliminary data.</text>
</comment>
<gene>
    <name evidence="2" type="ORF">ABUH87_13305</name>
</gene>
<feature type="domain" description="Glycosyltransferase subfamily 4-like N-terminal" evidence="1">
    <location>
        <begin position="14"/>
        <end position="163"/>
    </location>
</feature>
<dbReference type="GO" id="GO:0016757">
    <property type="term" value="F:glycosyltransferase activity"/>
    <property type="evidence" value="ECO:0007669"/>
    <property type="project" value="UniProtKB-KW"/>
</dbReference>
<dbReference type="SUPFAM" id="SSF53756">
    <property type="entry name" value="UDP-Glycosyltransferase/glycogen phosphorylase"/>
    <property type="match status" value="1"/>
</dbReference>
<sequence>MKLAIATDAWFPQVNGVVRSLSKTIGLLGSRGHNVEVIAPHCFLTVPMPGYPSIRLAMAPRFRVRRMLDTMQPQLVHIATEGPVGWAARGWCLARGVPFTSAFHTRFPEYAAVRTGLSAEHFWPIMRRFHAPSSAVLVSTSSLAEELATRGIGPTMPWSRGIDQALFRPDGARHSAMLGLPGPILLNVGRVAAEKNLEAFLSLSCPGSKVVVGDGPALSVLRRRYPHVLFLGALTGHDLANAYRAADCFVFPSRTDTFGLVVIEALACGVPVAAYPVPGPSDILGDRCRGSDGTLSHSAGALCDDLDQAVTLALSADRASAAALGARFSWERATDQFEAAIKVALAHSRTRQAA</sequence>
<protein>
    <submittedName>
        <fullName evidence="2">Glycosyltransferase family 4 protein</fullName>
        <ecNumber evidence="2">2.4.-.-</ecNumber>
    </submittedName>
</protein>
<evidence type="ECO:0000313" key="3">
    <source>
        <dbReference type="Proteomes" id="UP001556118"/>
    </source>
</evidence>
<dbReference type="PANTHER" id="PTHR45947:SF3">
    <property type="entry name" value="SULFOQUINOVOSYL TRANSFERASE SQD2"/>
    <property type="match status" value="1"/>
</dbReference>
<dbReference type="PANTHER" id="PTHR45947">
    <property type="entry name" value="SULFOQUINOVOSYL TRANSFERASE SQD2"/>
    <property type="match status" value="1"/>
</dbReference>
<dbReference type="CDD" id="cd03814">
    <property type="entry name" value="GT4-like"/>
    <property type="match status" value="1"/>
</dbReference>
<evidence type="ECO:0000259" key="1">
    <source>
        <dbReference type="Pfam" id="PF13439"/>
    </source>
</evidence>
<dbReference type="RefSeq" id="WP_367774408.1">
    <property type="nucleotide sequence ID" value="NZ_JBFNXR010000050.1"/>
</dbReference>
<evidence type="ECO:0000313" key="2">
    <source>
        <dbReference type="EMBL" id="MEW9856113.1"/>
    </source>
</evidence>
<dbReference type="Pfam" id="PF13692">
    <property type="entry name" value="Glyco_trans_1_4"/>
    <property type="match status" value="1"/>
</dbReference>